<reference evidence="1 2" key="1">
    <citation type="journal article" date="2012" name="Genome Biol.">
        <title>Genome and low-iron response of an oceanic diatom adapted to chronic iron limitation.</title>
        <authorList>
            <person name="Lommer M."/>
            <person name="Specht M."/>
            <person name="Roy A.S."/>
            <person name="Kraemer L."/>
            <person name="Andreson R."/>
            <person name="Gutowska M.A."/>
            <person name="Wolf J."/>
            <person name="Bergner S.V."/>
            <person name="Schilhabel M.B."/>
            <person name="Klostermeier U.C."/>
            <person name="Beiko R.G."/>
            <person name="Rosenstiel P."/>
            <person name="Hippler M."/>
            <person name="Laroche J."/>
        </authorList>
    </citation>
    <scope>NUCLEOTIDE SEQUENCE [LARGE SCALE GENOMIC DNA]</scope>
    <source>
        <strain evidence="1 2">CCMP1005</strain>
    </source>
</reference>
<keyword evidence="2" id="KW-1185">Reference proteome</keyword>
<name>K0RUV2_THAOC</name>
<evidence type="ECO:0000313" key="1">
    <source>
        <dbReference type="EMBL" id="EJK57618.1"/>
    </source>
</evidence>
<dbReference type="AlphaFoldDB" id="K0RUV2"/>
<sequence>MCNKCVVSIQTKSLHEIYNLEASERSTLPQSVPCWWQARTCTLHLDQAMKPIRRDEFTQQKSSCAPYFESNGLYIGCKLVYLSWIWGRLGSTYLPTFLPTYTYR</sequence>
<evidence type="ECO:0000313" key="2">
    <source>
        <dbReference type="Proteomes" id="UP000266841"/>
    </source>
</evidence>
<dbReference type="EMBL" id="AGNL01027656">
    <property type="protein sequence ID" value="EJK57618.1"/>
    <property type="molecule type" value="Genomic_DNA"/>
</dbReference>
<comment type="caution">
    <text evidence="1">The sequence shown here is derived from an EMBL/GenBank/DDBJ whole genome shotgun (WGS) entry which is preliminary data.</text>
</comment>
<gene>
    <name evidence="1" type="ORF">THAOC_22318</name>
</gene>
<proteinExistence type="predicted"/>
<protein>
    <submittedName>
        <fullName evidence="1">Uncharacterized protein</fullName>
    </submittedName>
</protein>
<accession>K0RUV2</accession>
<organism evidence="1 2">
    <name type="scientific">Thalassiosira oceanica</name>
    <name type="common">Marine diatom</name>
    <dbReference type="NCBI Taxonomy" id="159749"/>
    <lineage>
        <taxon>Eukaryota</taxon>
        <taxon>Sar</taxon>
        <taxon>Stramenopiles</taxon>
        <taxon>Ochrophyta</taxon>
        <taxon>Bacillariophyta</taxon>
        <taxon>Coscinodiscophyceae</taxon>
        <taxon>Thalassiosirophycidae</taxon>
        <taxon>Thalassiosirales</taxon>
        <taxon>Thalassiosiraceae</taxon>
        <taxon>Thalassiosira</taxon>
    </lineage>
</organism>
<dbReference type="Proteomes" id="UP000266841">
    <property type="component" value="Unassembled WGS sequence"/>
</dbReference>